<name>A0A067JVJ7_JATCU</name>
<dbReference type="AlphaFoldDB" id="A0A067JVJ7"/>
<accession>A0A067JVJ7</accession>
<evidence type="ECO:0000313" key="1">
    <source>
        <dbReference type="EMBL" id="KDP24015.1"/>
    </source>
</evidence>
<protein>
    <submittedName>
        <fullName evidence="1">Uncharacterized protein</fullName>
    </submittedName>
</protein>
<gene>
    <name evidence="1" type="ORF">JCGZ_27043</name>
</gene>
<reference evidence="1 2" key="1">
    <citation type="journal article" date="2014" name="PLoS ONE">
        <title>Global Analysis of Gene Expression Profiles in Physic Nut (Jatropha curcas L.) Seedlings Exposed to Salt Stress.</title>
        <authorList>
            <person name="Zhang L."/>
            <person name="Zhang C."/>
            <person name="Wu P."/>
            <person name="Chen Y."/>
            <person name="Li M."/>
            <person name="Jiang H."/>
            <person name="Wu G."/>
        </authorList>
    </citation>
    <scope>NUCLEOTIDE SEQUENCE [LARGE SCALE GENOMIC DNA]</scope>
    <source>
        <strain evidence="2">cv. GZQX0401</strain>
        <tissue evidence="1">Young leaves</tissue>
    </source>
</reference>
<dbReference type="EMBL" id="KK915153">
    <property type="protein sequence ID" value="KDP24015.1"/>
    <property type="molecule type" value="Genomic_DNA"/>
</dbReference>
<sequence length="111" mass="12697">MERGARIASMALAKTILSLNQAYRADGIWSASRSYFRLDQILWRYDWYDIMRFLVKSAGFQMAYLLGMDHITFYPGFQLMRQMGHTQGLPPAGALFEDTLISPRITVVVLG</sequence>
<evidence type="ECO:0000313" key="2">
    <source>
        <dbReference type="Proteomes" id="UP000027138"/>
    </source>
</evidence>
<organism evidence="1 2">
    <name type="scientific">Jatropha curcas</name>
    <name type="common">Barbados nut</name>
    <dbReference type="NCBI Taxonomy" id="180498"/>
    <lineage>
        <taxon>Eukaryota</taxon>
        <taxon>Viridiplantae</taxon>
        <taxon>Streptophyta</taxon>
        <taxon>Embryophyta</taxon>
        <taxon>Tracheophyta</taxon>
        <taxon>Spermatophyta</taxon>
        <taxon>Magnoliopsida</taxon>
        <taxon>eudicotyledons</taxon>
        <taxon>Gunneridae</taxon>
        <taxon>Pentapetalae</taxon>
        <taxon>rosids</taxon>
        <taxon>fabids</taxon>
        <taxon>Malpighiales</taxon>
        <taxon>Euphorbiaceae</taxon>
        <taxon>Crotonoideae</taxon>
        <taxon>Jatropheae</taxon>
        <taxon>Jatropha</taxon>
    </lineage>
</organism>
<dbReference type="Proteomes" id="UP000027138">
    <property type="component" value="Unassembled WGS sequence"/>
</dbReference>
<keyword evidence="2" id="KW-1185">Reference proteome</keyword>
<proteinExistence type="predicted"/>